<dbReference type="InterPro" id="IPR029058">
    <property type="entry name" value="AB_hydrolase_fold"/>
</dbReference>
<keyword evidence="1" id="KW-0378">Hydrolase</keyword>
<dbReference type="EMBL" id="SFCC01000009">
    <property type="protein sequence ID" value="RZQ62263.1"/>
    <property type="molecule type" value="Genomic_DNA"/>
</dbReference>
<name>A0A4Q7J7D5_9PSEU</name>
<dbReference type="OrthoDB" id="5240615at2"/>
<proteinExistence type="predicted"/>
<reference evidence="3 4" key="1">
    <citation type="submission" date="2019-02" db="EMBL/GenBank/DDBJ databases">
        <title>Draft genome sequence of Amycolatopsis sp. 8-3EHSu isolated from roots of Suaeda maritima.</title>
        <authorList>
            <person name="Duangmal K."/>
            <person name="Chantavorakit T."/>
        </authorList>
    </citation>
    <scope>NUCLEOTIDE SEQUENCE [LARGE SCALE GENOMIC DNA]</scope>
    <source>
        <strain evidence="3 4">8-3EHSu</strain>
    </source>
</reference>
<dbReference type="Gene3D" id="2.60.120.260">
    <property type="entry name" value="Galactose-binding domain-like"/>
    <property type="match status" value="1"/>
</dbReference>
<dbReference type="Proteomes" id="UP000292003">
    <property type="component" value="Unassembled WGS sequence"/>
</dbReference>
<dbReference type="SUPFAM" id="SSF53474">
    <property type="entry name" value="alpha/beta-Hydrolases"/>
    <property type="match status" value="1"/>
</dbReference>
<protein>
    <submittedName>
        <fullName evidence="3">Xaa-Pro dipeptidyl-peptidase</fullName>
    </submittedName>
</protein>
<sequence length="667" mass="71348">MINGALRAVSTGMGAVVVLGLAPGVAAASPVPYQLNGGMTAPIYSYSDAIRESVWVPIGRDDDRDGRTDRVAVDIVRPHEPSTRSQKIPIIMDTSGYYGNLGRGRESQLKTYDSHGNMLLSPLYYDNYFVPRGYAVAQVDMAGTNRSTGCNDNNGPNNTASSTAVIDWLNGRTKGYASVDGDIERTAEWSSGAVGMIGKSWDGAAAIRAAGSGVEGLKTVVPIAAVSSQYTWTYENTGAHQPRKRTPYEYARDFSSPAQLPKCREFLADLKRRIEPPGYVSGDYSPGWAEQDANPTAKNVRASVFIVHGQADWNVTPLHYGTWFDQLPADVPKKMWLSQAGHVDPFDFRRAEWVTTLNRWFDRYLYDIDNGIDNEPALSVEQAPDRWADYAAIRDPRVQTRILSPTLSETPGIGGLGENSAPQESVTIEAASGSGLVGLAKPGPETELKNENGQLNRLVYATGKLTSDLRVSGTPSVTVTVRPSKDIAKEDAAPVSAYLVDYGPATIRTGPTNAGGINELGSSTTTSCWGAYTSYDTGCFEDATATSQDTDATVFSGGHGDLRHANDRTKGGTVKAGETYTVNIPLYTVDHIVPAGHRLGIVIAGSDDDVPGGAGRYTVSLGQTSLRVPIVGGQVNAEAPANTAVVARVAQRDGVQPRQLLDLPVAR</sequence>
<accession>A0A4Q7J7D5</accession>
<dbReference type="SMART" id="SM00939">
    <property type="entry name" value="PepX_C"/>
    <property type="match status" value="1"/>
</dbReference>
<dbReference type="AlphaFoldDB" id="A0A4Q7J7D5"/>
<dbReference type="GO" id="GO:0008239">
    <property type="term" value="F:dipeptidyl-peptidase activity"/>
    <property type="evidence" value="ECO:0007669"/>
    <property type="project" value="InterPro"/>
</dbReference>
<gene>
    <name evidence="3" type="ORF">EWH70_18450</name>
</gene>
<dbReference type="RefSeq" id="WP_130476691.1">
    <property type="nucleotide sequence ID" value="NZ_SFCC01000009.1"/>
</dbReference>
<evidence type="ECO:0000259" key="2">
    <source>
        <dbReference type="SMART" id="SM00939"/>
    </source>
</evidence>
<dbReference type="Pfam" id="PF02129">
    <property type="entry name" value="Peptidase_S15"/>
    <property type="match status" value="1"/>
</dbReference>
<organism evidence="3 4">
    <name type="scientific">Amycolatopsis suaedae</name>
    <dbReference type="NCBI Taxonomy" id="2510978"/>
    <lineage>
        <taxon>Bacteria</taxon>
        <taxon>Bacillati</taxon>
        <taxon>Actinomycetota</taxon>
        <taxon>Actinomycetes</taxon>
        <taxon>Pseudonocardiales</taxon>
        <taxon>Pseudonocardiaceae</taxon>
        <taxon>Amycolatopsis</taxon>
    </lineage>
</organism>
<dbReference type="InterPro" id="IPR000383">
    <property type="entry name" value="Xaa-Pro-like_dom"/>
</dbReference>
<keyword evidence="4" id="KW-1185">Reference proteome</keyword>
<dbReference type="InterPro" id="IPR013736">
    <property type="entry name" value="Xaa-Pro_dipept_C"/>
</dbReference>
<dbReference type="InterPro" id="IPR008979">
    <property type="entry name" value="Galactose-bd-like_sf"/>
</dbReference>
<evidence type="ECO:0000313" key="3">
    <source>
        <dbReference type="EMBL" id="RZQ62263.1"/>
    </source>
</evidence>
<dbReference type="Gene3D" id="3.40.50.1820">
    <property type="entry name" value="alpha/beta hydrolase"/>
    <property type="match status" value="2"/>
</dbReference>
<evidence type="ECO:0000313" key="4">
    <source>
        <dbReference type="Proteomes" id="UP000292003"/>
    </source>
</evidence>
<dbReference type="Pfam" id="PF08530">
    <property type="entry name" value="PepX_C"/>
    <property type="match status" value="1"/>
</dbReference>
<dbReference type="SUPFAM" id="SSF49785">
    <property type="entry name" value="Galactose-binding domain-like"/>
    <property type="match status" value="1"/>
</dbReference>
<evidence type="ECO:0000256" key="1">
    <source>
        <dbReference type="ARBA" id="ARBA00022801"/>
    </source>
</evidence>
<feature type="domain" description="Xaa-Pro dipeptidyl-peptidase C-terminal" evidence="2">
    <location>
        <begin position="358"/>
        <end position="627"/>
    </location>
</feature>
<comment type="caution">
    <text evidence="3">The sequence shown here is derived from an EMBL/GenBank/DDBJ whole genome shotgun (WGS) entry which is preliminary data.</text>
</comment>